<organism evidence="1 2">
    <name type="scientific">Papaver somniferum</name>
    <name type="common">Opium poppy</name>
    <dbReference type="NCBI Taxonomy" id="3469"/>
    <lineage>
        <taxon>Eukaryota</taxon>
        <taxon>Viridiplantae</taxon>
        <taxon>Streptophyta</taxon>
        <taxon>Embryophyta</taxon>
        <taxon>Tracheophyta</taxon>
        <taxon>Spermatophyta</taxon>
        <taxon>Magnoliopsida</taxon>
        <taxon>Ranunculales</taxon>
        <taxon>Papaveraceae</taxon>
        <taxon>Papaveroideae</taxon>
        <taxon>Papaver</taxon>
    </lineage>
</organism>
<dbReference type="Gramene" id="RZC73900">
    <property type="protein sequence ID" value="RZC73900"/>
    <property type="gene ID" value="C5167_049377"/>
</dbReference>
<dbReference type="AlphaFoldDB" id="A0A4Y7KNJ0"/>
<evidence type="ECO:0000313" key="2">
    <source>
        <dbReference type="Proteomes" id="UP000316621"/>
    </source>
</evidence>
<dbReference type="Proteomes" id="UP000316621">
    <property type="component" value="Chromosome 8"/>
</dbReference>
<dbReference type="OMA" id="RSIDSAW"/>
<reference evidence="1 2" key="1">
    <citation type="journal article" date="2018" name="Science">
        <title>The opium poppy genome and morphinan production.</title>
        <authorList>
            <person name="Guo L."/>
            <person name="Winzer T."/>
            <person name="Yang X."/>
            <person name="Li Y."/>
            <person name="Ning Z."/>
            <person name="He Z."/>
            <person name="Teodor R."/>
            <person name="Lu Y."/>
            <person name="Bowser T.A."/>
            <person name="Graham I.A."/>
            <person name="Ye K."/>
        </authorList>
    </citation>
    <scope>NUCLEOTIDE SEQUENCE [LARGE SCALE GENOMIC DNA]</scope>
    <source>
        <strain evidence="2">cv. HN1</strain>
        <tissue evidence="1">Leaves</tissue>
    </source>
</reference>
<keyword evidence="2" id="KW-1185">Reference proteome</keyword>
<dbReference type="PANTHER" id="PTHR33977">
    <property type="entry name" value="ZINC ION BINDING PROTEIN"/>
    <property type="match status" value="1"/>
</dbReference>
<name>A0A4Y7KNJ0_PAPSO</name>
<sequence>MLVHQLHYLYTMIDVWICLPCPLDRDAIGPSAKTVPYICDEIQQQTMALIYLGIPVENYCRITLKVFNATVARIPKLKVSMSASEYVRKMGLIFRRSTHELDLDDQVSIRLWVEKNKKSTFIYQDASDTDSFILGIQTEWQLQQMIRFGHNSLMAADSTFGIKKLKYPLCTFLVFDSRHYALSVAWVITCSFAKQDVSKWMKDLVDRARSIDSAWKINGFMIDDAAAEEDPVGKLGRLGTRTATLAPKEGLKSEIFCCPVLFPLWRVRRSWLRNIVKRCHNIEVPREMSKCLGQIAYSIWGGVDSVDIMEEFIQGFVDPCNTSRPVGSLRLVR</sequence>
<protein>
    <recommendedName>
        <fullName evidence="3">MULE transposase domain-containing protein</fullName>
    </recommendedName>
</protein>
<dbReference type="EMBL" id="CM010722">
    <property type="protein sequence ID" value="RZC73900.1"/>
    <property type="molecule type" value="Genomic_DNA"/>
</dbReference>
<accession>A0A4Y7KNJ0</accession>
<evidence type="ECO:0000313" key="1">
    <source>
        <dbReference type="EMBL" id="RZC73900.1"/>
    </source>
</evidence>
<proteinExistence type="predicted"/>
<gene>
    <name evidence="1" type="ORF">C5167_049377</name>
</gene>
<dbReference type="PANTHER" id="PTHR33977:SF2">
    <property type="entry name" value="OS09G0309100 PROTEIN"/>
    <property type="match status" value="1"/>
</dbReference>
<evidence type="ECO:0008006" key="3">
    <source>
        <dbReference type="Google" id="ProtNLM"/>
    </source>
</evidence>